<dbReference type="EMBL" id="BMEM01000001">
    <property type="protein sequence ID" value="GGF39063.1"/>
    <property type="molecule type" value="Genomic_DNA"/>
</dbReference>
<reference evidence="1" key="1">
    <citation type="journal article" date="2014" name="Int. J. Syst. Evol. Microbiol.">
        <title>Complete genome sequence of Corynebacterium casei LMG S-19264T (=DSM 44701T), isolated from a smear-ripened cheese.</title>
        <authorList>
            <consortium name="US DOE Joint Genome Institute (JGI-PGF)"/>
            <person name="Walter F."/>
            <person name="Albersmeier A."/>
            <person name="Kalinowski J."/>
            <person name="Ruckert C."/>
        </authorList>
    </citation>
    <scope>NUCLEOTIDE SEQUENCE</scope>
    <source>
        <strain evidence="1">CGMCC 1.12160</strain>
    </source>
</reference>
<reference evidence="1" key="2">
    <citation type="submission" date="2020-09" db="EMBL/GenBank/DDBJ databases">
        <authorList>
            <person name="Sun Q."/>
            <person name="Zhou Y."/>
        </authorList>
    </citation>
    <scope>NUCLEOTIDE SEQUENCE</scope>
    <source>
        <strain evidence="1">CGMCC 1.12160</strain>
    </source>
</reference>
<dbReference type="InterPro" id="IPR043129">
    <property type="entry name" value="ATPase_NBD"/>
</dbReference>
<keyword evidence="2" id="KW-1185">Reference proteome</keyword>
<proteinExistence type="predicted"/>
<dbReference type="AlphaFoldDB" id="A0A917F0S5"/>
<name>A0A917F0S5_9MICO</name>
<evidence type="ECO:0000313" key="2">
    <source>
        <dbReference type="Proteomes" id="UP000605670"/>
    </source>
</evidence>
<protein>
    <recommendedName>
        <fullName evidence="3">Glutamate mutase</fullName>
    </recommendedName>
</protein>
<sequence>MTRLLVDVGSTFTKAALVDDGGGLVARASVPTTVGPGRDVLEGVVSVCRELALQGSVARAGAGAAAARVPDPLDPAQRDRVLVCSSAGGGLRLAVVGYERAVTAEAGHRVGLSAGAKVVHVAAGALTPADVAALRAARPDVVLLVGGTDGGNADVLLHNARRLARSRVGAPVVVAGNAAARAEVASELAATGRRVRLTDNVLPRIGVVEPGPARRAIREVFLEHVIGGKGLSRGPRFGRLVRAATPDAVLAGVEVLADVMGGDVMVVDVGGATTDVYSVLTPQGEDATLRKHVVATLWHARTVEGDLGMRWGAPGVLEAASAEHLDPGVDGAALAGWVARVHEDPATLPTTRTEEELDLELARLAATVAARRHGRPGAPGEAPRPLKDVGLVLGSGGVLRHAPEGGAGRVLGAVLDDHGGGWRPPAAARVGVDTAYLLFAAGLLAEKEPDLARAVAAQIA</sequence>
<dbReference type="SUPFAM" id="SSF53067">
    <property type="entry name" value="Actin-like ATPase domain"/>
    <property type="match status" value="1"/>
</dbReference>
<organism evidence="1 2">
    <name type="scientific">Ornithinimicrobium tianjinense</name>
    <dbReference type="NCBI Taxonomy" id="1195761"/>
    <lineage>
        <taxon>Bacteria</taxon>
        <taxon>Bacillati</taxon>
        <taxon>Actinomycetota</taxon>
        <taxon>Actinomycetes</taxon>
        <taxon>Micrococcales</taxon>
        <taxon>Ornithinimicrobiaceae</taxon>
        <taxon>Ornithinimicrobium</taxon>
    </lineage>
</organism>
<dbReference type="Gene3D" id="3.30.420.40">
    <property type="match status" value="1"/>
</dbReference>
<dbReference type="RefSeq" id="WP_188427873.1">
    <property type="nucleotide sequence ID" value="NZ_BAABKH010000010.1"/>
</dbReference>
<gene>
    <name evidence="1" type="ORF">GCM10011366_03320</name>
</gene>
<evidence type="ECO:0008006" key="3">
    <source>
        <dbReference type="Google" id="ProtNLM"/>
    </source>
</evidence>
<dbReference type="Pfam" id="PF13941">
    <property type="entry name" value="MutL"/>
    <property type="match status" value="1"/>
</dbReference>
<comment type="caution">
    <text evidence="1">The sequence shown here is derived from an EMBL/GenBank/DDBJ whole genome shotgun (WGS) entry which is preliminary data.</text>
</comment>
<accession>A0A917F0S5</accession>
<evidence type="ECO:0000313" key="1">
    <source>
        <dbReference type="EMBL" id="GGF39063.1"/>
    </source>
</evidence>
<dbReference type="Proteomes" id="UP000605670">
    <property type="component" value="Unassembled WGS sequence"/>
</dbReference>
<dbReference type="InterPro" id="IPR006230">
    <property type="entry name" value="MutL"/>
</dbReference>
<dbReference type="NCBIfam" id="TIGR01319">
    <property type="entry name" value="glmL_fam"/>
    <property type="match status" value="1"/>
</dbReference>